<comment type="similarity">
    <text evidence="2">Belongs to the class-I pyridoxal-phosphate-dependent aminotransferase family.</text>
</comment>
<dbReference type="GO" id="GO:0030170">
    <property type="term" value="F:pyridoxal phosphate binding"/>
    <property type="evidence" value="ECO:0007669"/>
    <property type="project" value="InterPro"/>
</dbReference>
<evidence type="ECO:0000259" key="6">
    <source>
        <dbReference type="Pfam" id="PF00155"/>
    </source>
</evidence>
<comment type="caution">
    <text evidence="7">The sequence shown here is derived from an EMBL/GenBank/DDBJ whole genome shotgun (WGS) entry which is preliminary data.</text>
</comment>
<comment type="cofactor">
    <cofactor evidence="1">
        <name>pyridoxal 5'-phosphate</name>
        <dbReference type="ChEBI" id="CHEBI:597326"/>
    </cofactor>
</comment>
<evidence type="ECO:0000256" key="2">
    <source>
        <dbReference type="ARBA" id="ARBA00007441"/>
    </source>
</evidence>
<dbReference type="Proteomes" id="UP000774326">
    <property type="component" value="Unassembled WGS sequence"/>
</dbReference>
<sequence length="428" mass="48340">MSSLPTHNPYFDQSSKDVWSLINESAAAALKAQPDRELINLGQGFFSYSPPEFSITAAKNALDNPLANQYSHTKGRPSLLNALAKTYTKHYGREVTTDEITVTTGANEALLAILTGLLQRGEEVIVFEPFFDQYISNIEIPGGVPRYVPLHPPKDISDRNVKGEEWAIDFEELENTIKSANGKTKAIIINTPHNPIGKIFTREELQKIGDLAVKYNFIIISDEVYENLYYGDHFTRIATLSPEIGARTFTIGSGGKSFACTGWRIGWIIGNPELLKYVTAAHTRICFATPSPLQEATAVSLEAALTNGYFEKTREEYKKKYEIFTAIWEELGLSYTIADGAYYLLVDFSKVKIPEDYVYPEDFQSRAKDFKIAYWLLKELGVVSIPPTEFYIREHEKVAENLLRFAICKDDEVLIKGVERLRLLKNYL</sequence>
<reference evidence="7" key="1">
    <citation type="journal article" date="2021" name="Open Biol.">
        <title>Shared evolutionary footprints suggest mitochondrial oxidative damage underlies multiple complex I losses in fungi.</title>
        <authorList>
            <person name="Schikora-Tamarit M.A."/>
            <person name="Marcet-Houben M."/>
            <person name="Nosek J."/>
            <person name="Gabaldon T."/>
        </authorList>
    </citation>
    <scope>NUCLEOTIDE SEQUENCE</scope>
    <source>
        <strain evidence="7">CBS2887</strain>
    </source>
</reference>
<reference evidence="7" key="2">
    <citation type="submission" date="2021-01" db="EMBL/GenBank/DDBJ databases">
        <authorList>
            <person name="Schikora-Tamarit M.A."/>
        </authorList>
    </citation>
    <scope>NUCLEOTIDE SEQUENCE</scope>
    <source>
        <strain evidence="7">CBS2887</strain>
    </source>
</reference>
<dbReference type="FunFam" id="3.40.640.10:FF:000024">
    <property type="entry name" value="Kynurenine--oxoglutarate transaminase 3"/>
    <property type="match status" value="1"/>
</dbReference>
<organism evidence="7 8">
    <name type="scientific">Wickerhamomyces pijperi</name>
    <name type="common">Yeast</name>
    <name type="synonym">Pichia pijperi</name>
    <dbReference type="NCBI Taxonomy" id="599730"/>
    <lineage>
        <taxon>Eukaryota</taxon>
        <taxon>Fungi</taxon>
        <taxon>Dikarya</taxon>
        <taxon>Ascomycota</taxon>
        <taxon>Saccharomycotina</taxon>
        <taxon>Saccharomycetes</taxon>
        <taxon>Phaffomycetales</taxon>
        <taxon>Wickerhamomycetaceae</taxon>
        <taxon>Wickerhamomyces</taxon>
    </lineage>
</organism>
<protein>
    <recommendedName>
        <fullName evidence="6">Aminotransferase class I/classII large domain-containing protein</fullName>
    </recommendedName>
</protein>
<dbReference type="SUPFAM" id="SSF53383">
    <property type="entry name" value="PLP-dependent transferases"/>
    <property type="match status" value="1"/>
</dbReference>
<dbReference type="InterPro" id="IPR004839">
    <property type="entry name" value="Aminotransferase_I/II_large"/>
</dbReference>
<evidence type="ECO:0000313" key="7">
    <source>
        <dbReference type="EMBL" id="KAH3686332.1"/>
    </source>
</evidence>
<dbReference type="OrthoDB" id="2414662at2759"/>
<dbReference type="PANTHER" id="PTHR43807:SF20">
    <property type="entry name" value="FI04487P"/>
    <property type="match status" value="1"/>
</dbReference>
<evidence type="ECO:0000256" key="4">
    <source>
        <dbReference type="ARBA" id="ARBA00022679"/>
    </source>
</evidence>
<dbReference type="GO" id="GO:0005739">
    <property type="term" value="C:mitochondrion"/>
    <property type="evidence" value="ECO:0007669"/>
    <property type="project" value="TreeGrafter"/>
</dbReference>
<dbReference type="PANTHER" id="PTHR43807">
    <property type="entry name" value="FI04487P"/>
    <property type="match status" value="1"/>
</dbReference>
<dbReference type="InterPro" id="IPR015424">
    <property type="entry name" value="PyrdxlP-dep_Trfase"/>
</dbReference>
<feature type="domain" description="Aminotransferase class I/classII large" evidence="6">
    <location>
        <begin position="37"/>
        <end position="420"/>
    </location>
</feature>
<name>A0A9P8Q976_WICPI</name>
<evidence type="ECO:0000256" key="3">
    <source>
        <dbReference type="ARBA" id="ARBA00022576"/>
    </source>
</evidence>
<keyword evidence="5" id="KW-0663">Pyridoxal phosphate</keyword>
<evidence type="ECO:0000256" key="1">
    <source>
        <dbReference type="ARBA" id="ARBA00001933"/>
    </source>
</evidence>
<evidence type="ECO:0000256" key="5">
    <source>
        <dbReference type="ARBA" id="ARBA00022898"/>
    </source>
</evidence>
<dbReference type="Pfam" id="PF00155">
    <property type="entry name" value="Aminotran_1_2"/>
    <property type="match status" value="1"/>
</dbReference>
<dbReference type="AlphaFoldDB" id="A0A9P8Q976"/>
<dbReference type="EMBL" id="JAEUBG010001462">
    <property type="protein sequence ID" value="KAH3686332.1"/>
    <property type="molecule type" value="Genomic_DNA"/>
</dbReference>
<keyword evidence="4" id="KW-0808">Transferase</keyword>
<dbReference type="InterPro" id="IPR051326">
    <property type="entry name" value="Kynurenine-oxoglutarate_AT"/>
</dbReference>
<dbReference type="GO" id="GO:0016212">
    <property type="term" value="F:kynurenine-oxoglutarate transaminase activity"/>
    <property type="evidence" value="ECO:0007669"/>
    <property type="project" value="TreeGrafter"/>
</dbReference>
<accession>A0A9P8Q976</accession>
<keyword evidence="8" id="KW-1185">Reference proteome</keyword>
<keyword evidence="3" id="KW-0032">Aminotransferase</keyword>
<dbReference type="InterPro" id="IPR015422">
    <property type="entry name" value="PyrdxlP-dep_Trfase_small"/>
</dbReference>
<dbReference type="Gene3D" id="3.90.1150.10">
    <property type="entry name" value="Aspartate Aminotransferase, domain 1"/>
    <property type="match status" value="1"/>
</dbReference>
<dbReference type="CDD" id="cd00609">
    <property type="entry name" value="AAT_like"/>
    <property type="match status" value="1"/>
</dbReference>
<dbReference type="InterPro" id="IPR015421">
    <property type="entry name" value="PyrdxlP-dep_Trfase_major"/>
</dbReference>
<proteinExistence type="inferred from homology"/>
<dbReference type="Gene3D" id="3.40.640.10">
    <property type="entry name" value="Type I PLP-dependent aspartate aminotransferase-like (Major domain)"/>
    <property type="match status" value="1"/>
</dbReference>
<evidence type="ECO:0000313" key="8">
    <source>
        <dbReference type="Proteomes" id="UP000774326"/>
    </source>
</evidence>
<gene>
    <name evidence="7" type="ORF">WICPIJ_002694</name>
</gene>